<protein>
    <submittedName>
        <fullName evidence="1">Uncharacterized protein</fullName>
    </submittedName>
</protein>
<gene>
    <name evidence="1" type="ORF">LTR37_020050</name>
</gene>
<evidence type="ECO:0000313" key="1">
    <source>
        <dbReference type="EMBL" id="KAK3684683.1"/>
    </source>
</evidence>
<sequence length="1246" mass="139275">MADIDMTSTSYQTIEVASELMNRPHSRRHMIHGQASFLSLALKLAIPVISCERNVSIHGNASLAGAGASAAVSAHDVVFQAFLERDFVNEVHKDWFPSSRSGGRPSADLLYATKKIRTDVRCTDAQHLASMVNEIRILSSETLRQRHNIINLFALSWQERSDEGRYWPQLIVEKADLGTADTYIRSSPRNFETKMMLALDILNGLTDLHAHDVTHCDLKPQNILIFEDPTRTANSENMEMSGLIPVCAKLCDFGCAIIHADYEGSSSFQACIGTYPWIAPEMEGYISTPFAHLHAVDVYSYGLTCASLLMDGRQPFACLTPEAVTAIKLTETAGLTAAENVVADLESHASLTPIQMRIITSMLTGVLCAQPQERSNLAHVDNELSLIFAHTVAHNGLFQAEASNSDDPVPAMAGEQNASPTPAENSRNAVLQTHQEASTFPDLTFEREWQPCRLPSVAALEVFQDLMKKSHVVEYLTPDLLFTLAGCFYNGSITQRDPAQGLRYLRQAVEAGHHDALMCAPNLFRSCGDTLPQSLANAWLLRIEPSSTAFRFSRSIDYYRSKFPWRTYEGTVWQEMIADTWQRLDRNAYDHCLTSRDRLLEITQYPLGWQIGQRILADNEPFDKTFDYAQLSVFKQRGYRELSGLDKGQFCTDMMKSECVELSDKSTNFTILQRTICLGDEEMVRFLVQELSANCNNYGDTPGWTPLWLACTTGQFRTAQFLISNRANVHCEDENTGFTILHLLSRFSHASEHDWLLGQFSSEGNSSEYLDKPSKEGFTPLHAAFLVSVDSSDSTCRALLSHGADPTVRCEYGTDFMTPIAQCALRLNSALLQCVLDCPYLSRNQDSNTRICLAEAKEQAFRHLITKTNEFTMRAMAGSHWHTSLRSTLQLLVDQDMQRAFNKNAQMTDNQDVLRAALSVGRGAVARCLLDILHPNAAPGPSCINRAIERKQNEFVKECIARGAELAAIDPDTGRNALHASATYNPRILPLLVDRLAGSEEAARPRGGSKEVLEQRNREGFDVASILLVEGTDTERDLVDQLRHRFDLSLDELNVLFLEEDRQTLAAYIINCCVYGDFMPVSSLRYLLRIQPAPAFACTTRGDTLLTHAVSGRSACHDICQMILEAYPSIENIAKGRHRGAIHQAAYHNNKVALQHIWRHIHERHSRQPCQTDPASIFATFVNNLDGHGGTALDCAMQIFFPEGPFHDFHESTRYENRRAAAVACYKWLREHGALHHQELSGYCLG</sequence>
<organism evidence="1 2">
    <name type="scientific">Vermiconidia calcicola</name>
    <dbReference type="NCBI Taxonomy" id="1690605"/>
    <lineage>
        <taxon>Eukaryota</taxon>
        <taxon>Fungi</taxon>
        <taxon>Dikarya</taxon>
        <taxon>Ascomycota</taxon>
        <taxon>Pezizomycotina</taxon>
        <taxon>Dothideomycetes</taxon>
        <taxon>Dothideomycetidae</taxon>
        <taxon>Mycosphaerellales</taxon>
        <taxon>Extremaceae</taxon>
        <taxon>Vermiconidia</taxon>
    </lineage>
</organism>
<reference evidence="1" key="1">
    <citation type="submission" date="2023-07" db="EMBL/GenBank/DDBJ databases">
        <title>Black Yeasts Isolated from many extreme environments.</title>
        <authorList>
            <person name="Coleine C."/>
            <person name="Stajich J.E."/>
            <person name="Selbmann L."/>
        </authorList>
    </citation>
    <scope>NUCLEOTIDE SEQUENCE</scope>
    <source>
        <strain evidence="1">CCFEE 5714</strain>
    </source>
</reference>
<accession>A0ACC3MCP0</accession>
<comment type="caution">
    <text evidence="1">The sequence shown here is derived from an EMBL/GenBank/DDBJ whole genome shotgun (WGS) entry which is preliminary data.</text>
</comment>
<dbReference type="Proteomes" id="UP001281147">
    <property type="component" value="Unassembled WGS sequence"/>
</dbReference>
<proteinExistence type="predicted"/>
<keyword evidence="2" id="KW-1185">Reference proteome</keyword>
<dbReference type="EMBL" id="JAUTXU010000331">
    <property type="protein sequence ID" value="KAK3684683.1"/>
    <property type="molecule type" value="Genomic_DNA"/>
</dbReference>
<evidence type="ECO:0000313" key="2">
    <source>
        <dbReference type="Proteomes" id="UP001281147"/>
    </source>
</evidence>
<name>A0ACC3MCP0_9PEZI</name>